<evidence type="ECO:0000313" key="2">
    <source>
        <dbReference type="Proteomes" id="UP000828941"/>
    </source>
</evidence>
<protein>
    <submittedName>
        <fullName evidence="1">Uncharacterized protein</fullName>
    </submittedName>
</protein>
<name>A0ACB9QAV7_BAUVA</name>
<keyword evidence="2" id="KW-1185">Reference proteome</keyword>
<dbReference type="Proteomes" id="UP000828941">
    <property type="component" value="Chromosome 1"/>
</dbReference>
<evidence type="ECO:0000313" key="1">
    <source>
        <dbReference type="EMBL" id="KAI4355985.1"/>
    </source>
</evidence>
<accession>A0ACB9QAV7</accession>
<sequence>MENLGSESCYHSKAIEELVRGHEFANQLRELFNKSNEGSCGVGGDNSAVTVTFAEDLLGKVQRSFTNTLLLLNEKNNDECEEVSQLQVRDSCSWKPTKSEDSEESCKSTSGIRDRRGRYKRRRTSQTWERDSEAPIEDGHQWRKYGQKQILNAKHPRNYYRCTHKSDQGCLATKQEQKIQDEPPLFKTIYYGTHTCRNLLNPEILLDYDDCASECLISFDNSLPTKQNLPLFSSSSSSIVKECKEEIIQDHHLAHQCQSTPSQEDYFLSHEFTFDSSCCRNLTLSSTLESDHNADISEFLCDSAEFDLFEPFEILMS</sequence>
<dbReference type="EMBL" id="CM039426">
    <property type="protein sequence ID" value="KAI4355985.1"/>
    <property type="molecule type" value="Genomic_DNA"/>
</dbReference>
<comment type="caution">
    <text evidence="1">The sequence shown here is derived from an EMBL/GenBank/DDBJ whole genome shotgun (WGS) entry which is preliminary data.</text>
</comment>
<gene>
    <name evidence="1" type="ORF">L6164_000039</name>
</gene>
<proteinExistence type="predicted"/>
<reference evidence="1 2" key="1">
    <citation type="journal article" date="2022" name="DNA Res.">
        <title>Chromosomal-level genome assembly of the orchid tree Bauhinia variegata (Leguminosae; Cercidoideae) supports the allotetraploid origin hypothesis of Bauhinia.</title>
        <authorList>
            <person name="Zhong Y."/>
            <person name="Chen Y."/>
            <person name="Zheng D."/>
            <person name="Pang J."/>
            <person name="Liu Y."/>
            <person name="Luo S."/>
            <person name="Meng S."/>
            <person name="Qian L."/>
            <person name="Wei D."/>
            <person name="Dai S."/>
            <person name="Zhou R."/>
        </authorList>
    </citation>
    <scope>NUCLEOTIDE SEQUENCE [LARGE SCALE GENOMIC DNA]</scope>
    <source>
        <strain evidence="1">BV-YZ2020</strain>
    </source>
</reference>
<organism evidence="1 2">
    <name type="scientific">Bauhinia variegata</name>
    <name type="common">Purple orchid tree</name>
    <name type="synonym">Phanera variegata</name>
    <dbReference type="NCBI Taxonomy" id="167791"/>
    <lineage>
        <taxon>Eukaryota</taxon>
        <taxon>Viridiplantae</taxon>
        <taxon>Streptophyta</taxon>
        <taxon>Embryophyta</taxon>
        <taxon>Tracheophyta</taxon>
        <taxon>Spermatophyta</taxon>
        <taxon>Magnoliopsida</taxon>
        <taxon>eudicotyledons</taxon>
        <taxon>Gunneridae</taxon>
        <taxon>Pentapetalae</taxon>
        <taxon>rosids</taxon>
        <taxon>fabids</taxon>
        <taxon>Fabales</taxon>
        <taxon>Fabaceae</taxon>
        <taxon>Cercidoideae</taxon>
        <taxon>Cercideae</taxon>
        <taxon>Bauhiniinae</taxon>
        <taxon>Bauhinia</taxon>
    </lineage>
</organism>